<organism evidence="2">
    <name type="scientific">Synechococcus elongatus PCC 11802</name>
    <dbReference type="NCBI Taxonomy" id="2283154"/>
    <lineage>
        <taxon>Bacteria</taxon>
        <taxon>Bacillati</taxon>
        <taxon>Cyanobacteriota</taxon>
        <taxon>Cyanophyceae</taxon>
        <taxon>Synechococcales</taxon>
        <taxon>Synechococcaceae</taxon>
        <taxon>Synechococcus</taxon>
    </lineage>
</organism>
<dbReference type="RefSeq" id="WP_338437865.1">
    <property type="nucleotide sequence ID" value="NZ_CP034671.2"/>
</dbReference>
<reference evidence="2" key="1">
    <citation type="submission" date="2024-01" db="EMBL/GenBank/DDBJ databases">
        <title>Synechococcus elongatus PCC 11802, a close yet different native of Synechococcus elongatus PCC 11801.</title>
        <authorList>
            <person name="Jaiswal D."/>
            <person name="Sengupta A."/>
            <person name="Sengupta S."/>
            <person name="Pakrasi H.B."/>
            <person name="Wangikar P."/>
        </authorList>
    </citation>
    <scope>NUCLEOTIDE SEQUENCE</scope>
    <source>
        <strain evidence="2">PCC 11802</strain>
    </source>
</reference>
<sequence>MQATAGAIAAPYSTVRDRTWHMVDLFLQRLLAVTLLLGGVPSMVLGIGLASTNPTAWGYSREQQEASIILFGGGGLVATAAGSLLELNFRQQRRQRQKQRLQRFLHGLIRESQGSLGMIEWVTRASDRVPWPTEELKSFLKTEALLLNAEVSSDELGNIRYRFPFDPQRQDQQQQLRRLLHALIQQQQGRVSLVDWVTQASTLVPWPTADLRAFLEAEASLLEANPEVVDNNTLYYCFAPPALPTAAPPSA</sequence>
<dbReference type="AlphaFoldDB" id="A0AAT9JY51"/>
<accession>A0AAT9JY51</accession>
<evidence type="ECO:0000256" key="1">
    <source>
        <dbReference type="SAM" id="Phobius"/>
    </source>
</evidence>
<proteinExistence type="predicted"/>
<keyword evidence="1" id="KW-1133">Transmembrane helix</keyword>
<keyword evidence="1" id="KW-0812">Transmembrane</keyword>
<protein>
    <submittedName>
        <fullName evidence="2">Uncharacterized protein</fullName>
    </submittedName>
</protein>
<keyword evidence="1" id="KW-0472">Membrane</keyword>
<feature type="transmembrane region" description="Helical" evidence="1">
    <location>
        <begin position="26"/>
        <end position="48"/>
    </location>
</feature>
<evidence type="ECO:0000313" key="2">
    <source>
        <dbReference type="EMBL" id="QFZ92529.2"/>
    </source>
</evidence>
<feature type="transmembrane region" description="Helical" evidence="1">
    <location>
        <begin position="68"/>
        <end position="89"/>
    </location>
</feature>
<gene>
    <name evidence="2" type="ORF">EKO22_09410</name>
</gene>
<dbReference type="EMBL" id="CP034671">
    <property type="protein sequence ID" value="QFZ92529.2"/>
    <property type="molecule type" value="Genomic_DNA"/>
</dbReference>
<name>A0AAT9JY51_SYNEL</name>